<reference evidence="2 3" key="1">
    <citation type="journal article" date="2021" name="Comput. Struct. Biotechnol. J.">
        <title>De novo genome assembly of the potent medicinal plant Rehmannia glutinosa using nanopore technology.</title>
        <authorList>
            <person name="Ma L."/>
            <person name="Dong C."/>
            <person name="Song C."/>
            <person name="Wang X."/>
            <person name="Zheng X."/>
            <person name="Niu Y."/>
            <person name="Chen S."/>
            <person name="Feng W."/>
        </authorList>
    </citation>
    <scope>NUCLEOTIDE SEQUENCE [LARGE SCALE GENOMIC DNA]</scope>
    <source>
        <strain evidence="2">DH-2019</strain>
    </source>
</reference>
<evidence type="ECO:0000313" key="2">
    <source>
        <dbReference type="EMBL" id="KAK6137635.1"/>
    </source>
</evidence>
<gene>
    <name evidence="2" type="ORF">DH2020_028561</name>
</gene>
<organism evidence="2 3">
    <name type="scientific">Rehmannia glutinosa</name>
    <name type="common">Chinese foxglove</name>
    <dbReference type="NCBI Taxonomy" id="99300"/>
    <lineage>
        <taxon>Eukaryota</taxon>
        <taxon>Viridiplantae</taxon>
        <taxon>Streptophyta</taxon>
        <taxon>Embryophyta</taxon>
        <taxon>Tracheophyta</taxon>
        <taxon>Spermatophyta</taxon>
        <taxon>Magnoliopsida</taxon>
        <taxon>eudicotyledons</taxon>
        <taxon>Gunneridae</taxon>
        <taxon>Pentapetalae</taxon>
        <taxon>asterids</taxon>
        <taxon>lamiids</taxon>
        <taxon>Lamiales</taxon>
        <taxon>Orobanchaceae</taxon>
        <taxon>Rehmannieae</taxon>
        <taxon>Rehmannia</taxon>
    </lineage>
</organism>
<keyword evidence="3" id="KW-1185">Reference proteome</keyword>
<sequence>MNLTGITVDAIRFRCGSFYRYGAKIHEFHVGIHARAHPCSERLILVRQNLGSNWSSLYDDNYDLSGYRLISPVVGLLAYNTSSTSKTSELKIQAGKKPITIDFNDDGILLNNNTTTPGIIPLCARFDEDGSVSLSNQARPNVCVSTKNGHFGLVVESPLMPLRQRKVSRWRVAIGGAIGAVLGGFLLSLLVVAMFVKSKKKARMEEMERRAYEEEALRVSMVGHVRAVTASGTRTLPVIEHFECRPAVTSIGIRKGNADNLISLSVLC</sequence>
<protein>
    <submittedName>
        <fullName evidence="2">Uncharacterized protein</fullName>
    </submittedName>
</protein>
<dbReference type="Pfam" id="PF06697">
    <property type="entry name" value="DUF1191"/>
    <property type="match status" value="1"/>
</dbReference>
<dbReference type="Proteomes" id="UP001318860">
    <property type="component" value="Unassembled WGS sequence"/>
</dbReference>
<keyword evidence="1" id="KW-1133">Transmembrane helix</keyword>
<keyword evidence="1" id="KW-0472">Membrane</keyword>
<dbReference type="PANTHER" id="PTHR33512">
    <property type="entry name" value="PROTEIN, PUTATIVE (DUF1191)-RELATED"/>
    <property type="match status" value="1"/>
</dbReference>
<dbReference type="EMBL" id="JABTTQ020000822">
    <property type="protein sequence ID" value="KAK6137635.1"/>
    <property type="molecule type" value="Genomic_DNA"/>
</dbReference>
<name>A0ABR0VV13_REHGL</name>
<proteinExistence type="predicted"/>
<evidence type="ECO:0000256" key="1">
    <source>
        <dbReference type="SAM" id="Phobius"/>
    </source>
</evidence>
<feature type="transmembrane region" description="Helical" evidence="1">
    <location>
        <begin position="170"/>
        <end position="196"/>
    </location>
</feature>
<dbReference type="PANTHER" id="PTHR33512:SF1">
    <property type="entry name" value="PROTEIN, PUTATIVE (DUF1191)-RELATED"/>
    <property type="match status" value="1"/>
</dbReference>
<comment type="caution">
    <text evidence="2">The sequence shown here is derived from an EMBL/GenBank/DDBJ whole genome shotgun (WGS) entry which is preliminary data.</text>
</comment>
<dbReference type="InterPro" id="IPR010605">
    <property type="entry name" value="DUF1191"/>
</dbReference>
<accession>A0ABR0VV13</accession>
<evidence type="ECO:0000313" key="3">
    <source>
        <dbReference type="Proteomes" id="UP001318860"/>
    </source>
</evidence>
<keyword evidence="1" id="KW-0812">Transmembrane</keyword>